<feature type="non-terminal residue" evidence="4">
    <location>
        <position position="1"/>
    </location>
</feature>
<protein>
    <recommendedName>
        <fullName evidence="2">Glyoxalase domain-containing protein 5</fullName>
    </recommendedName>
</protein>
<name>A0A851URT8_9PASS</name>
<keyword evidence="5" id="KW-1185">Reference proteome</keyword>
<proteinExistence type="inferred from homology"/>
<evidence type="ECO:0000256" key="1">
    <source>
        <dbReference type="ARBA" id="ARBA00010363"/>
    </source>
</evidence>
<comment type="caution">
    <text evidence="4">The sequence shown here is derived from an EMBL/GenBank/DDBJ whole genome shotgun (WGS) entry which is preliminary data.</text>
</comment>
<dbReference type="AlphaFoldDB" id="A0A851URT8"/>
<dbReference type="InterPro" id="IPR004360">
    <property type="entry name" value="Glyas_Fos-R_dOase_dom"/>
</dbReference>
<dbReference type="CDD" id="cd07253">
    <property type="entry name" value="GLOD5"/>
    <property type="match status" value="1"/>
</dbReference>
<evidence type="ECO:0000313" key="5">
    <source>
        <dbReference type="Proteomes" id="UP000623542"/>
    </source>
</evidence>
<dbReference type="PANTHER" id="PTHR21366:SF14">
    <property type="entry name" value="GLYOXALASE DOMAIN-CONTAINING PROTEIN 5"/>
    <property type="match status" value="1"/>
</dbReference>
<dbReference type="InterPro" id="IPR029068">
    <property type="entry name" value="Glyas_Bleomycin-R_OHBP_Dase"/>
</dbReference>
<dbReference type="SUPFAM" id="SSF54593">
    <property type="entry name" value="Glyoxalase/Bleomycin resistance protein/Dihydroxybiphenyl dioxygenase"/>
    <property type="match status" value="1"/>
</dbReference>
<dbReference type="InterPro" id="IPR037523">
    <property type="entry name" value="VOC_core"/>
</dbReference>
<evidence type="ECO:0000313" key="4">
    <source>
        <dbReference type="EMBL" id="NXD30659.1"/>
    </source>
</evidence>
<dbReference type="Proteomes" id="UP000623542">
    <property type="component" value="Unassembled WGS sequence"/>
</dbReference>
<reference evidence="4" key="1">
    <citation type="submission" date="2019-09" db="EMBL/GenBank/DDBJ databases">
        <title>Bird 10,000 Genomes (B10K) Project - Family phase.</title>
        <authorList>
            <person name="Zhang G."/>
        </authorList>
    </citation>
    <scope>NUCLEOTIDE SEQUENCE</scope>
    <source>
        <strain evidence="4">B10K-IZCAS-20218</strain>
        <tissue evidence="4">Blood</tissue>
    </source>
</reference>
<accession>A0A851URT8</accession>
<dbReference type="PROSITE" id="PS51819">
    <property type="entry name" value="VOC"/>
    <property type="match status" value="1"/>
</dbReference>
<dbReference type="EMBL" id="WBNG01001515">
    <property type="protein sequence ID" value="NXD30659.1"/>
    <property type="molecule type" value="Genomic_DNA"/>
</dbReference>
<evidence type="ECO:0000256" key="2">
    <source>
        <dbReference type="ARBA" id="ARBA00040140"/>
    </source>
</evidence>
<sequence>ESMSWKEKGTSPPSCFIQRLDHLVLTVKSIEDTVAFYSKVLGMEVVTFKGNRKALRFGQQKFNLHEAGQELEPKARRAVPGSADLCLVTAVPLEQLLQHLEACGVPVEEGPVARTGAVGPITSIYFRDPDENLVEVCRYCMD</sequence>
<dbReference type="Pfam" id="PF00903">
    <property type="entry name" value="Glyoxalase"/>
    <property type="match status" value="1"/>
</dbReference>
<feature type="non-terminal residue" evidence="4">
    <location>
        <position position="142"/>
    </location>
</feature>
<dbReference type="Gene3D" id="3.10.180.10">
    <property type="entry name" value="2,3-Dihydroxybiphenyl 1,2-Dioxygenase, domain 1"/>
    <property type="match status" value="1"/>
</dbReference>
<dbReference type="OrthoDB" id="5371818at2759"/>
<gene>
    <name evidence="4" type="primary">Glod5</name>
    <name evidence="4" type="ORF">ELAFOR_R11024</name>
</gene>
<evidence type="ECO:0000259" key="3">
    <source>
        <dbReference type="PROSITE" id="PS51819"/>
    </source>
</evidence>
<organism evidence="4 5">
    <name type="scientific">Elachura formosa</name>
    <name type="common">spotted wren-babbler</name>
    <dbReference type="NCBI Taxonomy" id="1463973"/>
    <lineage>
        <taxon>Eukaryota</taxon>
        <taxon>Metazoa</taxon>
        <taxon>Chordata</taxon>
        <taxon>Craniata</taxon>
        <taxon>Vertebrata</taxon>
        <taxon>Euteleostomi</taxon>
        <taxon>Archelosauria</taxon>
        <taxon>Archosauria</taxon>
        <taxon>Dinosauria</taxon>
        <taxon>Saurischia</taxon>
        <taxon>Theropoda</taxon>
        <taxon>Coelurosauria</taxon>
        <taxon>Aves</taxon>
        <taxon>Neognathae</taxon>
        <taxon>Neoaves</taxon>
        <taxon>Telluraves</taxon>
        <taxon>Australaves</taxon>
        <taxon>Passeriformes</taxon>
        <taxon>Elachuridae</taxon>
        <taxon>Elachura</taxon>
    </lineage>
</organism>
<feature type="domain" description="VOC" evidence="3">
    <location>
        <begin position="19"/>
        <end position="139"/>
    </location>
</feature>
<dbReference type="PANTHER" id="PTHR21366">
    <property type="entry name" value="GLYOXALASE FAMILY PROTEIN"/>
    <property type="match status" value="1"/>
</dbReference>
<dbReference type="InterPro" id="IPR050383">
    <property type="entry name" value="GlyoxalaseI/FosfomycinResist"/>
</dbReference>
<comment type="similarity">
    <text evidence="1">Belongs to the glyoxalase I family.</text>
</comment>